<dbReference type="GO" id="GO:0005737">
    <property type="term" value="C:cytoplasm"/>
    <property type="evidence" value="ECO:0007669"/>
    <property type="project" value="UniProtKB-SubCell"/>
</dbReference>
<dbReference type="GO" id="GO:1990663">
    <property type="term" value="F:dihydroorotate dehydrogenase (fumarate) activity"/>
    <property type="evidence" value="ECO:0007669"/>
    <property type="project" value="UniProtKB-EC"/>
</dbReference>
<evidence type="ECO:0000256" key="11">
    <source>
        <dbReference type="ARBA" id="ARBA00022975"/>
    </source>
</evidence>
<dbReference type="NCBIfam" id="NF005574">
    <property type="entry name" value="PRK07259.1"/>
    <property type="match status" value="1"/>
</dbReference>
<feature type="binding site" evidence="15">
    <location>
        <begin position="267"/>
        <end position="268"/>
    </location>
    <ligand>
        <name>FMN</name>
        <dbReference type="ChEBI" id="CHEBI:58210"/>
    </ligand>
</feature>
<keyword evidence="18" id="KW-1185">Reference proteome</keyword>
<feature type="binding site" evidence="15">
    <location>
        <begin position="47"/>
        <end position="48"/>
    </location>
    <ligand>
        <name>FMN</name>
        <dbReference type="ChEBI" id="CHEBI:58210"/>
    </ligand>
</feature>
<dbReference type="FunFam" id="3.20.20.70:FF:000027">
    <property type="entry name" value="Dihydropyrimidine dehydrogenase [NADP(+)]"/>
    <property type="match status" value="1"/>
</dbReference>
<dbReference type="InterPro" id="IPR013785">
    <property type="entry name" value="Aldolase_TIM"/>
</dbReference>
<comment type="similarity">
    <text evidence="5 15">Belongs to the dihydroorotate dehydrogenase family. Type 1 subfamily.</text>
</comment>
<comment type="caution">
    <text evidence="15">Lacks conserved residue(s) required for the propagation of feature annotation.</text>
</comment>
<feature type="binding site" evidence="15">
    <location>
        <begin position="71"/>
        <end position="75"/>
    </location>
    <ligand>
        <name>substrate</name>
    </ligand>
</feature>
<keyword evidence="10 15" id="KW-0288">FMN</keyword>
<dbReference type="PANTHER" id="PTHR48109:SF1">
    <property type="entry name" value="DIHYDROOROTATE DEHYDROGENASE (FUMARATE)"/>
    <property type="match status" value="1"/>
</dbReference>
<dbReference type="InterPro" id="IPR024920">
    <property type="entry name" value="Dihydroorotate_DH_1"/>
</dbReference>
<feature type="binding site" evidence="15">
    <location>
        <position position="47"/>
    </location>
    <ligand>
        <name>substrate</name>
    </ligand>
</feature>
<feature type="active site" description="Nucleophile" evidence="15">
    <location>
        <position position="132"/>
    </location>
</feature>
<dbReference type="EMBL" id="CP013862">
    <property type="protein sequence ID" value="ALX47738.1"/>
    <property type="molecule type" value="Genomic_DNA"/>
</dbReference>
<dbReference type="InterPro" id="IPR033888">
    <property type="entry name" value="DHOD_1B"/>
</dbReference>
<dbReference type="RefSeq" id="WP_068441868.1">
    <property type="nucleotide sequence ID" value="NZ_CP013862.1"/>
</dbReference>
<feature type="binding site" evidence="15">
    <location>
        <position position="129"/>
    </location>
    <ligand>
        <name>FMN</name>
        <dbReference type="ChEBI" id="CHEBI:58210"/>
    </ligand>
</feature>
<dbReference type="EC" id="1.3.-.-" evidence="15"/>
<evidence type="ECO:0000256" key="3">
    <source>
        <dbReference type="ARBA" id="ARBA00004496"/>
    </source>
</evidence>
<dbReference type="SUPFAM" id="SSF51395">
    <property type="entry name" value="FMN-linked oxidoreductases"/>
    <property type="match status" value="1"/>
</dbReference>
<dbReference type="PANTHER" id="PTHR48109">
    <property type="entry name" value="DIHYDROOROTATE DEHYDROGENASE (QUINONE), MITOCHONDRIAL-RELATED"/>
    <property type="match status" value="1"/>
</dbReference>
<feature type="binding site" evidence="15">
    <location>
        <position position="167"/>
    </location>
    <ligand>
        <name>FMN</name>
        <dbReference type="ChEBI" id="CHEBI:58210"/>
    </ligand>
</feature>
<comment type="subcellular location">
    <subcellularLocation>
        <location evidence="3 15">Cytoplasm</location>
    </subcellularLocation>
</comment>
<dbReference type="PIRSF" id="PIRSF000164">
    <property type="entry name" value="DHO_oxidase"/>
    <property type="match status" value="1"/>
</dbReference>
<dbReference type="InterPro" id="IPR049622">
    <property type="entry name" value="Dihydroorotate_DH_I"/>
</dbReference>
<dbReference type="STRING" id="1472767.AOX59_03430"/>
<feature type="binding site" evidence="15">
    <location>
        <position position="219"/>
    </location>
    <ligand>
        <name>FMN</name>
        <dbReference type="ChEBI" id="CHEBI:58210"/>
    </ligand>
</feature>
<dbReference type="UniPathway" id="UPA00070">
    <property type="reaction ID" value="UER00945"/>
</dbReference>
<dbReference type="PROSITE" id="PS00912">
    <property type="entry name" value="DHODEHASE_2"/>
    <property type="match status" value="1"/>
</dbReference>
<dbReference type="KEGG" id="lao:AOX59_03430"/>
<dbReference type="InterPro" id="IPR001295">
    <property type="entry name" value="Dihydroorotate_DH_CS"/>
</dbReference>
<dbReference type="HAMAP" id="MF_00224">
    <property type="entry name" value="DHO_dh_type1"/>
    <property type="match status" value="1"/>
</dbReference>
<evidence type="ECO:0000256" key="5">
    <source>
        <dbReference type="ARBA" id="ARBA00008008"/>
    </source>
</evidence>
<feature type="binding site" evidence="15">
    <location>
        <begin position="245"/>
        <end position="246"/>
    </location>
    <ligand>
        <name>FMN</name>
        <dbReference type="ChEBI" id="CHEBI:58210"/>
    </ligand>
</feature>
<dbReference type="InterPro" id="IPR050074">
    <property type="entry name" value="DHO_dehydrogenase"/>
</dbReference>
<comment type="function">
    <text evidence="2">Catalyzes the conversion of dihydroorotate to orotate with NAD(+) as electron acceptor.</text>
</comment>
<evidence type="ECO:0000256" key="14">
    <source>
        <dbReference type="ARBA" id="ARBA00048996"/>
    </source>
</evidence>
<keyword evidence="11 15" id="KW-0665">Pyrimidine biosynthesis</keyword>
<evidence type="ECO:0000256" key="10">
    <source>
        <dbReference type="ARBA" id="ARBA00022643"/>
    </source>
</evidence>
<evidence type="ECO:0000256" key="13">
    <source>
        <dbReference type="ARBA" id="ARBA00023027"/>
    </source>
</evidence>
<dbReference type="OrthoDB" id="9802377at2"/>
<evidence type="ECO:0000259" key="16">
    <source>
        <dbReference type="Pfam" id="PF01180"/>
    </source>
</evidence>
<keyword evidence="12 15" id="KW-0560">Oxidoreductase</keyword>
<name>A0A0U4G4Z3_9BACI</name>
<gene>
    <name evidence="15" type="primary">pyrD</name>
    <name evidence="17" type="ORF">AOX59_03430</name>
</gene>
<sequence>MTKTDVNLAVDIGGLTISNPIMPASGAFGKGMEEFLDFNLIGAVVPKSITKYPQKGNKNPRACETFGGMINSIGIQSDGIDKYLNHTVPYYQQYDVPLISSISAESVEEFEEMSEMIAGSPDVAALELNISCPNLENNGEAFGMDEDITYEVVHKVRQITDKPILVKLTPNVTNIQKIALAAERGGADSLVVANTLLAMAIDIHSQQPKVGNVMGGLSGPAIKPVIVRQIFQVREVSNLPIIGCGGIMNADDAIEMILAGATAVQVGTASFVNPSVMKDMIEGIRAYMEQYQYQTIYELVGKTMDRI</sequence>
<comment type="catalytic activity">
    <reaction evidence="14">
        <text>(S)-dihydroorotate + NAD(+) = orotate + NADH + H(+)</text>
        <dbReference type="Rhea" id="RHEA:13513"/>
        <dbReference type="ChEBI" id="CHEBI:15378"/>
        <dbReference type="ChEBI" id="CHEBI:30839"/>
        <dbReference type="ChEBI" id="CHEBI:30864"/>
        <dbReference type="ChEBI" id="CHEBI:57540"/>
        <dbReference type="ChEBI" id="CHEBI:57945"/>
        <dbReference type="EC" id="1.3.1.14"/>
    </reaction>
</comment>
<accession>A0A0U4G4Z3</accession>
<dbReference type="PROSITE" id="PS00911">
    <property type="entry name" value="DHODEHASE_1"/>
    <property type="match status" value="1"/>
</dbReference>
<dbReference type="GO" id="GO:0004589">
    <property type="term" value="F:dihydroorotate dehydrogenase (NAD+) activity"/>
    <property type="evidence" value="ECO:0007669"/>
    <property type="project" value="UniProtKB-EC"/>
</dbReference>
<comment type="pathway">
    <text evidence="4">Pyrimidine metabolism; UMP biosynthesis via de novo pathway; orotate from (S)-dihydroorotate (NAD(+) route): step 1/1.</text>
</comment>
<evidence type="ECO:0000313" key="18">
    <source>
        <dbReference type="Proteomes" id="UP000050331"/>
    </source>
</evidence>
<dbReference type="Gene3D" id="3.20.20.70">
    <property type="entry name" value="Aldolase class I"/>
    <property type="match status" value="1"/>
</dbReference>
<evidence type="ECO:0000256" key="4">
    <source>
        <dbReference type="ARBA" id="ARBA00004715"/>
    </source>
</evidence>
<organism evidence="17 18">
    <name type="scientific">Lentibacillus amyloliquefaciens</name>
    <dbReference type="NCBI Taxonomy" id="1472767"/>
    <lineage>
        <taxon>Bacteria</taxon>
        <taxon>Bacillati</taxon>
        <taxon>Bacillota</taxon>
        <taxon>Bacilli</taxon>
        <taxon>Bacillales</taxon>
        <taxon>Bacillaceae</taxon>
        <taxon>Lentibacillus</taxon>
    </lineage>
</organism>
<keyword evidence="13" id="KW-0520">NAD</keyword>
<reference evidence="17 18" key="1">
    <citation type="submission" date="2016-01" db="EMBL/GenBank/DDBJ databases">
        <title>Complete genome sequence of strain Lentibacillus amyloliquefaciens LAM0015T isolated from saline sediment.</title>
        <authorList>
            <person name="Wang J.-L."/>
            <person name="He M.-X."/>
        </authorList>
    </citation>
    <scope>NUCLEOTIDE SEQUENCE [LARGE SCALE GENOMIC DNA]</scope>
    <source>
        <strain evidence="17 18">LAM0015</strain>
    </source>
</reference>
<evidence type="ECO:0000256" key="15">
    <source>
        <dbReference type="HAMAP-Rule" id="MF_00224"/>
    </source>
</evidence>
<dbReference type="Proteomes" id="UP000050331">
    <property type="component" value="Chromosome"/>
</dbReference>
<dbReference type="InterPro" id="IPR005720">
    <property type="entry name" value="Dihydroorotate_DH_cat"/>
</dbReference>
<evidence type="ECO:0000256" key="8">
    <source>
        <dbReference type="ARBA" id="ARBA00022490"/>
    </source>
</evidence>
<dbReference type="CDD" id="cd04740">
    <property type="entry name" value="DHOD_1B_like"/>
    <property type="match status" value="1"/>
</dbReference>
<dbReference type="GO" id="GO:0044205">
    <property type="term" value="P:'de novo' UMP biosynthetic process"/>
    <property type="evidence" value="ECO:0007669"/>
    <property type="project" value="UniProtKB-UniRule"/>
</dbReference>
<dbReference type="GO" id="GO:0006207">
    <property type="term" value="P:'de novo' pyrimidine nucleobase biosynthetic process"/>
    <property type="evidence" value="ECO:0007669"/>
    <property type="project" value="InterPro"/>
</dbReference>
<evidence type="ECO:0000256" key="6">
    <source>
        <dbReference type="ARBA" id="ARBA00011669"/>
    </source>
</evidence>
<comment type="subunit">
    <text evidence="7">Homodimer.</text>
</comment>
<proteinExistence type="inferred from homology"/>
<feature type="binding site" evidence="15">
    <location>
        <position position="129"/>
    </location>
    <ligand>
        <name>substrate</name>
    </ligand>
</feature>
<comment type="catalytic activity">
    <reaction evidence="15">
        <text>(S)-dihydroorotate + A = orotate + AH2</text>
        <dbReference type="Rhea" id="RHEA:18073"/>
        <dbReference type="ChEBI" id="CHEBI:13193"/>
        <dbReference type="ChEBI" id="CHEBI:17499"/>
        <dbReference type="ChEBI" id="CHEBI:30839"/>
        <dbReference type="ChEBI" id="CHEBI:30864"/>
    </reaction>
</comment>
<evidence type="ECO:0000256" key="2">
    <source>
        <dbReference type="ARBA" id="ARBA00003616"/>
    </source>
</evidence>
<comment type="subunit">
    <text evidence="6">Heterotetramer of 2 PyrK and 2 PyrD type B subunits.</text>
</comment>
<keyword evidence="9 15" id="KW-0285">Flavoprotein</keyword>
<evidence type="ECO:0000256" key="9">
    <source>
        <dbReference type="ARBA" id="ARBA00022630"/>
    </source>
</evidence>
<evidence type="ECO:0000256" key="7">
    <source>
        <dbReference type="ARBA" id="ARBA00011738"/>
    </source>
</evidence>
<evidence type="ECO:0000256" key="12">
    <source>
        <dbReference type="ARBA" id="ARBA00023002"/>
    </source>
</evidence>
<evidence type="ECO:0000256" key="1">
    <source>
        <dbReference type="ARBA" id="ARBA00001694"/>
    </source>
</evidence>
<comment type="cofactor">
    <cofactor evidence="15">
        <name>FMN</name>
        <dbReference type="ChEBI" id="CHEBI:58210"/>
    </cofactor>
    <text evidence="15">Binds 1 FMN per subunit.</text>
</comment>
<feature type="binding site" evidence="15">
    <location>
        <position position="25"/>
    </location>
    <ligand>
        <name>FMN</name>
        <dbReference type="ChEBI" id="CHEBI:58210"/>
    </ligand>
</feature>
<evidence type="ECO:0000313" key="17">
    <source>
        <dbReference type="EMBL" id="ALX47738.1"/>
    </source>
</evidence>
<feature type="binding site" evidence="15">
    <location>
        <begin position="194"/>
        <end position="195"/>
    </location>
    <ligand>
        <name>substrate</name>
    </ligand>
</feature>
<protein>
    <recommendedName>
        <fullName evidence="15">Dihydroorotate dehydrogenase</fullName>
        <shortName evidence="15">DHOD</shortName>
        <shortName evidence="15">DHODase</shortName>
        <shortName evidence="15">DHOdehase</shortName>
        <ecNumber evidence="15">1.3.-.-</ecNumber>
    </recommendedName>
</protein>
<dbReference type="AlphaFoldDB" id="A0A0U4G4Z3"/>
<dbReference type="Pfam" id="PF01180">
    <property type="entry name" value="DHO_dh"/>
    <property type="match status" value="1"/>
</dbReference>
<dbReference type="InterPro" id="IPR012135">
    <property type="entry name" value="Dihydroorotate_DH_1_2"/>
</dbReference>
<feature type="domain" description="Dihydroorotate dehydrogenase catalytic" evidence="16">
    <location>
        <begin position="8"/>
        <end position="288"/>
    </location>
</feature>
<keyword evidence="8 15" id="KW-0963">Cytoplasm</keyword>
<dbReference type="NCBIfam" id="TIGR01037">
    <property type="entry name" value="pyrD_sub1_fam"/>
    <property type="match status" value="1"/>
</dbReference>
<comment type="catalytic activity">
    <reaction evidence="1">
        <text>(S)-dihydroorotate + fumarate = orotate + succinate</text>
        <dbReference type="Rhea" id="RHEA:30059"/>
        <dbReference type="ChEBI" id="CHEBI:29806"/>
        <dbReference type="ChEBI" id="CHEBI:30031"/>
        <dbReference type="ChEBI" id="CHEBI:30839"/>
        <dbReference type="ChEBI" id="CHEBI:30864"/>
        <dbReference type="EC" id="1.3.98.1"/>
    </reaction>
</comment>